<dbReference type="RefSeq" id="WP_069643494.1">
    <property type="nucleotide sequence ID" value="NZ_MIJE01000031.1"/>
</dbReference>
<dbReference type="EMBL" id="MIJE01000031">
    <property type="protein sequence ID" value="OEF96485.1"/>
    <property type="molecule type" value="Genomic_DNA"/>
</dbReference>
<evidence type="ECO:0000259" key="7">
    <source>
        <dbReference type="PROSITE" id="PS51379"/>
    </source>
</evidence>
<evidence type="ECO:0000256" key="4">
    <source>
        <dbReference type="ARBA" id="ARBA00022723"/>
    </source>
</evidence>
<dbReference type="InterPro" id="IPR050157">
    <property type="entry name" value="PSI_iron-sulfur_center"/>
</dbReference>
<protein>
    <recommendedName>
        <fullName evidence="7">4Fe-4S ferredoxin-type domain-containing protein</fullName>
    </recommendedName>
</protein>
<dbReference type="Pfam" id="PF12838">
    <property type="entry name" value="Fer4_7"/>
    <property type="match status" value="1"/>
</dbReference>
<feature type="domain" description="4Fe-4S ferredoxin-type" evidence="7">
    <location>
        <begin position="301"/>
        <end position="329"/>
    </location>
</feature>
<dbReference type="STRING" id="766136.BHF68_07460"/>
<dbReference type="GO" id="GO:0046872">
    <property type="term" value="F:metal ion binding"/>
    <property type="evidence" value="ECO:0007669"/>
    <property type="project" value="UniProtKB-KW"/>
</dbReference>
<evidence type="ECO:0000256" key="2">
    <source>
        <dbReference type="ARBA" id="ARBA00003532"/>
    </source>
</evidence>
<dbReference type="InterPro" id="IPR057431">
    <property type="entry name" value="LdpA_Fe-S-bd"/>
</dbReference>
<proteinExistence type="predicted"/>
<feature type="domain" description="4Fe-4S ferredoxin-type" evidence="7">
    <location>
        <begin position="335"/>
        <end position="364"/>
    </location>
</feature>
<dbReference type="InterPro" id="IPR017896">
    <property type="entry name" value="4Fe4S_Fe-S-bd"/>
</dbReference>
<keyword evidence="6" id="KW-0411">Iron-sulfur</keyword>
<feature type="domain" description="4Fe-4S ferredoxin-type" evidence="7">
    <location>
        <begin position="51"/>
        <end position="80"/>
    </location>
</feature>
<evidence type="ECO:0000256" key="1">
    <source>
        <dbReference type="ARBA" id="ARBA00001966"/>
    </source>
</evidence>
<evidence type="ECO:0000256" key="3">
    <source>
        <dbReference type="ARBA" id="ARBA00022485"/>
    </source>
</evidence>
<evidence type="ECO:0000256" key="5">
    <source>
        <dbReference type="ARBA" id="ARBA00023004"/>
    </source>
</evidence>
<evidence type="ECO:0000313" key="9">
    <source>
        <dbReference type="Proteomes" id="UP000094296"/>
    </source>
</evidence>
<dbReference type="AlphaFoldDB" id="A0A1E5G0Q4"/>
<evidence type="ECO:0000313" key="8">
    <source>
        <dbReference type="EMBL" id="OEF96485.1"/>
    </source>
</evidence>
<dbReference type="SUPFAM" id="SSF54862">
    <property type="entry name" value="4Fe-4S ferredoxins"/>
    <property type="match status" value="2"/>
</dbReference>
<keyword evidence="3" id="KW-0004">4Fe-4S</keyword>
<dbReference type="Gene3D" id="3.30.70.20">
    <property type="match status" value="2"/>
</dbReference>
<comment type="function">
    <text evidence="2">Ferredoxins are iron-sulfur proteins that transfer electrons in a wide variety of metabolic reactions.</text>
</comment>
<dbReference type="PANTHER" id="PTHR24960">
    <property type="entry name" value="PHOTOSYSTEM I IRON-SULFUR CENTER-RELATED"/>
    <property type="match status" value="1"/>
</dbReference>
<dbReference type="Proteomes" id="UP000094296">
    <property type="component" value="Unassembled WGS sequence"/>
</dbReference>
<comment type="cofactor">
    <cofactor evidence="1">
        <name>[4Fe-4S] cluster</name>
        <dbReference type="ChEBI" id="CHEBI:49883"/>
    </cofactor>
</comment>
<dbReference type="OrthoDB" id="9672at2"/>
<gene>
    <name evidence="8" type="ORF">BHF68_07460</name>
</gene>
<evidence type="ECO:0000256" key="6">
    <source>
        <dbReference type="ARBA" id="ARBA00023014"/>
    </source>
</evidence>
<name>A0A1E5G0Q4_9FIRM</name>
<keyword evidence="4" id="KW-0479">Metal-binding</keyword>
<dbReference type="Pfam" id="PF25160">
    <property type="entry name" value="LdpA_Fe-S-bd"/>
    <property type="match status" value="1"/>
</dbReference>
<accession>A0A1E5G0Q4</accession>
<sequence length="408" mass="46156">MGLFSRFINKYMEKKLVDCPIEIDKERCTAIGQLCQQICVHSCPNQAIAEGAKSIDEALCQGCGNCVTSCPNGAISFVSLHDDTILRNIIHHCKDKTTVRLSCNNSKHHKTLKNHKNSKSNQDDFDIERLTSINVDCLSRIHPGLMLAPLAVDAKYVWVDVSGCKDCPKNRENKVLENINYNFTEATEWLTQLEVDEARLMLASHLPEPILIATKKEIEQSSNYNRRDFFKNIGKGVRSNSVGVFGDVADQLVSDEIKKERRKIAQNQRTKSAPVQREILLEVIKKLAGKKTISGDLYYFDKLSIADGCNLCSICSRLCPTGAIELVKDKENQTGKIIYKPYNCLGCHKCESICPSKKIKYTDKIKIHSFVNKEQMLVLKTELVKCVKCKDYFHKQLEKDGKCTICQR</sequence>
<reference evidence="8 9" key="1">
    <citation type="submission" date="2016-09" db="EMBL/GenBank/DDBJ databases">
        <title>Draft genome sequence for the type strain of Desulfuribacillus alkaliarsenatis AHT28, an obligately anaerobic, sulfidogenic bacterium isolated from Russian soda lake sediments.</title>
        <authorList>
            <person name="Abin C.A."/>
            <person name="Hollibaugh J.T."/>
        </authorList>
    </citation>
    <scope>NUCLEOTIDE SEQUENCE [LARGE SCALE GENOMIC DNA]</scope>
    <source>
        <strain evidence="8 9">AHT28</strain>
    </source>
</reference>
<dbReference type="PANTHER" id="PTHR24960:SF79">
    <property type="entry name" value="PHOTOSYSTEM I IRON-SULFUR CENTER"/>
    <property type="match status" value="1"/>
</dbReference>
<dbReference type="GO" id="GO:0051539">
    <property type="term" value="F:4 iron, 4 sulfur cluster binding"/>
    <property type="evidence" value="ECO:0007669"/>
    <property type="project" value="UniProtKB-KW"/>
</dbReference>
<dbReference type="PROSITE" id="PS51379">
    <property type="entry name" value="4FE4S_FER_2"/>
    <property type="match status" value="4"/>
</dbReference>
<dbReference type="InterPro" id="IPR017900">
    <property type="entry name" value="4Fe4S_Fe_S_CS"/>
</dbReference>
<comment type="caution">
    <text evidence="8">The sequence shown here is derived from an EMBL/GenBank/DDBJ whole genome shotgun (WGS) entry which is preliminary data.</text>
</comment>
<organism evidence="8 9">
    <name type="scientific">Desulfuribacillus alkaliarsenatis</name>
    <dbReference type="NCBI Taxonomy" id="766136"/>
    <lineage>
        <taxon>Bacteria</taxon>
        <taxon>Bacillati</taxon>
        <taxon>Bacillota</taxon>
        <taxon>Desulfuribacillia</taxon>
        <taxon>Desulfuribacillales</taxon>
        <taxon>Desulfuribacillaceae</taxon>
        <taxon>Desulfuribacillus</taxon>
    </lineage>
</organism>
<dbReference type="PROSITE" id="PS00198">
    <property type="entry name" value="4FE4S_FER_1"/>
    <property type="match status" value="3"/>
</dbReference>
<keyword evidence="9" id="KW-1185">Reference proteome</keyword>
<feature type="domain" description="4Fe-4S ferredoxin-type" evidence="7">
    <location>
        <begin position="19"/>
        <end position="48"/>
    </location>
</feature>
<keyword evidence="5" id="KW-0408">Iron</keyword>